<dbReference type="RefSeq" id="WP_184386492.1">
    <property type="nucleotide sequence ID" value="NZ_JACIDJ010000009.1"/>
</dbReference>
<evidence type="ECO:0000313" key="2">
    <source>
        <dbReference type="EMBL" id="MBB3900265.1"/>
    </source>
</evidence>
<dbReference type="Proteomes" id="UP000553193">
    <property type="component" value="Unassembled WGS sequence"/>
</dbReference>
<dbReference type="EMBL" id="JACIDJ010000009">
    <property type="protein sequence ID" value="MBB3900265.1"/>
    <property type="molecule type" value="Genomic_DNA"/>
</dbReference>
<protein>
    <recommendedName>
        <fullName evidence="1">PRC-barrel domain-containing protein</fullName>
    </recommendedName>
</protein>
<dbReference type="InterPro" id="IPR027275">
    <property type="entry name" value="PRC-brl_dom"/>
</dbReference>
<gene>
    <name evidence="2" type="ORF">GGQ83_003741</name>
</gene>
<dbReference type="PANTHER" id="PTHR36505:SF1">
    <property type="entry name" value="BLR1072 PROTEIN"/>
    <property type="match status" value="1"/>
</dbReference>
<dbReference type="PANTHER" id="PTHR36505">
    <property type="entry name" value="BLR1072 PROTEIN"/>
    <property type="match status" value="1"/>
</dbReference>
<comment type="caution">
    <text evidence="2">The sequence shown here is derived from an EMBL/GenBank/DDBJ whole genome shotgun (WGS) entry which is preliminary data.</text>
</comment>
<accession>A0A840AJQ7</accession>
<proteinExistence type="predicted"/>
<organism evidence="2 3">
    <name type="scientific">Roseococcus suduntuyensis</name>
    <dbReference type="NCBI Taxonomy" id="455361"/>
    <lineage>
        <taxon>Bacteria</taxon>
        <taxon>Pseudomonadati</taxon>
        <taxon>Pseudomonadota</taxon>
        <taxon>Alphaproteobacteria</taxon>
        <taxon>Acetobacterales</taxon>
        <taxon>Roseomonadaceae</taxon>
        <taxon>Roseococcus</taxon>
    </lineage>
</organism>
<dbReference type="InterPro" id="IPR011033">
    <property type="entry name" value="PRC_barrel-like_sf"/>
</dbReference>
<name>A0A840AJQ7_9PROT</name>
<evidence type="ECO:0000313" key="3">
    <source>
        <dbReference type="Proteomes" id="UP000553193"/>
    </source>
</evidence>
<sequence>MSDNHRSTTPGAAYGDVARDETHTLISSYKIEGTSVYDPNRQHLGSVHSVMIGKEDGKVAYAVLTFGGFLGLGSRYYPIPWSELTYVPGQDGYVTSLTEAQLTGAPSYDSYDEAGWGDTGWRGAVDRHYVSPGTSARTLGGSGRI</sequence>
<keyword evidence="3" id="KW-1185">Reference proteome</keyword>
<feature type="domain" description="PRC-barrel" evidence="1">
    <location>
        <begin position="26"/>
        <end position="99"/>
    </location>
</feature>
<evidence type="ECO:0000259" key="1">
    <source>
        <dbReference type="Pfam" id="PF05239"/>
    </source>
</evidence>
<reference evidence="2 3" key="1">
    <citation type="submission" date="2020-08" db="EMBL/GenBank/DDBJ databases">
        <title>Genomic Encyclopedia of Type Strains, Phase IV (KMG-IV): sequencing the most valuable type-strain genomes for metagenomic binning, comparative biology and taxonomic classification.</title>
        <authorList>
            <person name="Goeker M."/>
        </authorList>
    </citation>
    <scope>NUCLEOTIDE SEQUENCE [LARGE SCALE GENOMIC DNA]</scope>
    <source>
        <strain evidence="2 3">DSM 19979</strain>
    </source>
</reference>
<dbReference type="AlphaFoldDB" id="A0A840AJQ7"/>
<dbReference type="Pfam" id="PF05239">
    <property type="entry name" value="PRC"/>
    <property type="match status" value="1"/>
</dbReference>
<dbReference type="Gene3D" id="2.30.30.240">
    <property type="entry name" value="PRC-barrel domain"/>
    <property type="match status" value="1"/>
</dbReference>
<dbReference type="SUPFAM" id="SSF50346">
    <property type="entry name" value="PRC-barrel domain"/>
    <property type="match status" value="1"/>
</dbReference>